<proteinExistence type="predicted"/>
<protein>
    <submittedName>
        <fullName evidence="1">Uncharacterized protein</fullName>
    </submittedName>
</protein>
<dbReference type="Proteomes" id="UP000011550">
    <property type="component" value="Unassembled WGS sequence"/>
</dbReference>
<evidence type="ECO:0000313" key="2">
    <source>
        <dbReference type="Proteomes" id="UP000011550"/>
    </source>
</evidence>
<dbReference type="AlphaFoldDB" id="M0IK85"/>
<dbReference type="EMBL" id="AOLN01000007">
    <property type="protein sequence ID" value="ELZ96447.1"/>
    <property type="molecule type" value="Genomic_DNA"/>
</dbReference>
<reference evidence="1 2" key="1">
    <citation type="journal article" date="2014" name="PLoS Genet.">
        <title>Phylogenetically driven sequencing of extremely halophilic archaea reveals strategies for static and dynamic osmo-response.</title>
        <authorList>
            <person name="Becker E.A."/>
            <person name="Seitzer P.M."/>
            <person name="Tritt A."/>
            <person name="Larsen D."/>
            <person name="Krusor M."/>
            <person name="Yao A.I."/>
            <person name="Wu D."/>
            <person name="Madern D."/>
            <person name="Eisen J.A."/>
            <person name="Darling A.E."/>
            <person name="Facciotti M.T."/>
        </authorList>
    </citation>
    <scope>NUCLEOTIDE SEQUENCE [LARGE SCALE GENOMIC DNA]</scope>
    <source>
        <strain evidence="1 2">ATCC BAA-1512</strain>
    </source>
</reference>
<accession>M0IK85</accession>
<dbReference type="PATRIC" id="fig|662479.7.peg.995"/>
<evidence type="ECO:0000313" key="1">
    <source>
        <dbReference type="EMBL" id="ELZ96447.1"/>
    </source>
</evidence>
<dbReference type="RefSeq" id="WP_008318779.1">
    <property type="nucleotide sequence ID" value="NZ_AOLN01000007.1"/>
</dbReference>
<name>M0IK85_9EURY</name>
<sequence>MDEPTHQCGNCDSWFAEYYDYCPECGYAAVEKSRPGCSLCLNEMEFIGTRGEINPSRLYYCHTCEREWVVTHIDVID</sequence>
<comment type="caution">
    <text evidence="1">The sequence shown here is derived from an EMBL/GenBank/DDBJ whole genome shotgun (WGS) entry which is preliminary data.</text>
</comment>
<keyword evidence="2" id="KW-1185">Reference proteome</keyword>
<gene>
    <name evidence="1" type="ORF">C440_04848</name>
</gene>
<organism evidence="1 2">
    <name type="scientific">Haloferax mucosum ATCC BAA-1512</name>
    <dbReference type="NCBI Taxonomy" id="662479"/>
    <lineage>
        <taxon>Archaea</taxon>
        <taxon>Methanobacteriati</taxon>
        <taxon>Methanobacteriota</taxon>
        <taxon>Stenosarchaea group</taxon>
        <taxon>Halobacteria</taxon>
        <taxon>Halobacteriales</taxon>
        <taxon>Haloferacaceae</taxon>
        <taxon>Haloferax</taxon>
    </lineage>
</organism>